<name>A0ABY4E320_9NEIS</name>
<accession>A0ABY4E320</accession>
<sequence>MTGAKGVEMAILVNAYATVVALPPLDFRGEVLNQRDDTDAELAGHLQGFIGYVLQLDGEDMTQSKYYTMKHIERVKHQVSAEVDEHDLDDFALWAERANAIVYLPDGSVRAPNGAQILPATDEPVLPPTLPSAWARKQRTEAALTALGIRTPVSLPAVIADEELRLRPAAECLQRALGCCVAAVMADTRASGEPFSTDELQEKFPQAYGWMTPQERDFVESDYVDEQDCVNFTWRYEAIATLMWALEALPALPKVDEVCDVSALAGLVLNMDVPQALQAAHYRADSEILDALDEMYRLQWLVHDCHHQGKNLPEHIHGGVVQERLYALNWLTGFDVAEWDDIQTPA</sequence>
<evidence type="ECO:0000313" key="1">
    <source>
        <dbReference type="EMBL" id="UOO90175.1"/>
    </source>
</evidence>
<gene>
    <name evidence="1" type="ORF">LVJ82_04075</name>
</gene>
<dbReference type="InterPro" id="IPR025368">
    <property type="entry name" value="DUF4272"/>
</dbReference>
<reference evidence="1 2" key="1">
    <citation type="journal article" date="2022" name="Res Sq">
        <title>Evolution of multicellular longitudinally dividing oral cavity symbionts (Neisseriaceae).</title>
        <authorList>
            <person name="Nyongesa S."/>
            <person name="Weber P."/>
            <person name="Bernet E."/>
            <person name="Pullido F."/>
            <person name="Nieckarz M."/>
            <person name="Delaby M."/>
            <person name="Nieves C."/>
            <person name="Viehboeck T."/>
            <person name="Krause N."/>
            <person name="Rivera-Millot A."/>
            <person name="Nakamura A."/>
            <person name="Vischer N."/>
            <person name="VanNieuwenhze M."/>
            <person name="Brun Y."/>
            <person name="Cava F."/>
            <person name="Bulgheresi S."/>
            <person name="Veyrier F."/>
        </authorList>
    </citation>
    <scope>NUCLEOTIDE SEQUENCE [LARGE SCALE GENOMIC DNA]</scope>
    <source>
        <strain evidence="1 2">SN4</strain>
    </source>
</reference>
<dbReference type="RefSeq" id="WP_082625593.1">
    <property type="nucleotide sequence ID" value="NZ_CABKVG010000008.1"/>
</dbReference>
<dbReference type="Proteomes" id="UP000832011">
    <property type="component" value="Chromosome"/>
</dbReference>
<proteinExistence type="predicted"/>
<dbReference type="Pfam" id="PF14094">
    <property type="entry name" value="DUF4272"/>
    <property type="match status" value="1"/>
</dbReference>
<dbReference type="EMBL" id="CP091511">
    <property type="protein sequence ID" value="UOO90175.1"/>
    <property type="molecule type" value="Genomic_DNA"/>
</dbReference>
<keyword evidence="2" id="KW-1185">Reference proteome</keyword>
<organism evidence="1 2">
    <name type="scientific">Vitreoscilla massiliensis</name>
    <dbReference type="NCBI Taxonomy" id="1689272"/>
    <lineage>
        <taxon>Bacteria</taxon>
        <taxon>Pseudomonadati</taxon>
        <taxon>Pseudomonadota</taxon>
        <taxon>Betaproteobacteria</taxon>
        <taxon>Neisseriales</taxon>
        <taxon>Neisseriaceae</taxon>
        <taxon>Vitreoscilla</taxon>
    </lineage>
</organism>
<protein>
    <submittedName>
        <fullName evidence="1">DUF4272 domain-containing protein</fullName>
    </submittedName>
</protein>
<evidence type="ECO:0000313" key="2">
    <source>
        <dbReference type="Proteomes" id="UP000832011"/>
    </source>
</evidence>